<dbReference type="Proteomes" id="UP001341840">
    <property type="component" value="Unassembled WGS sequence"/>
</dbReference>
<organism evidence="1 2">
    <name type="scientific">Stylosanthes scabra</name>
    <dbReference type="NCBI Taxonomy" id="79078"/>
    <lineage>
        <taxon>Eukaryota</taxon>
        <taxon>Viridiplantae</taxon>
        <taxon>Streptophyta</taxon>
        <taxon>Embryophyta</taxon>
        <taxon>Tracheophyta</taxon>
        <taxon>Spermatophyta</taxon>
        <taxon>Magnoliopsida</taxon>
        <taxon>eudicotyledons</taxon>
        <taxon>Gunneridae</taxon>
        <taxon>Pentapetalae</taxon>
        <taxon>rosids</taxon>
        <taxon>fabids</taxon>
        <taxon>Fabales</taxon>
        <taxon>Fabaceae</taxon>
        <taxon>Papilionoideae</taxon>
        <taxon>50 kb inversion clade</taxon>
        <taxon>dalbergioids sensu lato</taxon>
        <taxon>Dalbergieae</taxon>
        <taxon>Pterocarpus clade</taxon>
        <taxon>Stylosanthes</taxon>
    </lineage>
</organism>
<comment type="caution">
    <text evidence="1">The sequence shown here is derived from an EMBL/GenBank/DDBJ whole genome shotgun (WGS) entry which is preliminary data.</text>
</comment>
<protein>
    <submittedName>
        <fullName evidence="1">Uncharacterized protein</fullName>
    </submittedName>
</protein>
<keyword evidence="2" id="KW-1185">Reference proteome</keyword>
<gene>
    <name evidence="1" type="ORF">PIB30_085883</name>
</gene>
<dbReference type="EMBL" id="JASCZI010122278">
    <property type="protein sequence ID" value="MED6164045.1"/>
    <property type="molecule type" value="Genomic_DNA"/>
</dbReference>
<sequence length="113" mass="11910">MASTGGFFPLLFRRPAVVLSVTASRGEGSPEYHQDLHLVGPVLGNGAVDPTLAVTVSCRRRGDVAAATTTVEPLYSRKAATVDFSYNPEAAVVLPRSLVFAVLPISPVFAVLQ</sequence>
<reference evidence="1 2" key="1">
    <citation type="journal article" date="2023" name="Plants (Basel)">
        <title>Bridging the Gap: Combining Genomics and Transcriptomics Approaches to Understand Stylosanthes scabra, an Orphan Legume from the Brazilian Caatinga.</title>
        <authorList>
            <person name="Ferreira-Neto J.R.C."/>
            <person name="da Silva M.D."/>
            <person name="Binneck E."/>
            <person name="de Melo N.F."/>
            <person name="da Silva R.H."/>
            <person name="de Melo A.L.T.M."/>
            <person name="Pandolfi V."/>
            <person name="Bustamante F.O."/>
            <person name="Brasileiro-Vidal A.C."/>
            <person name="Benko-Iseppon A.M."/>
        </authorList>
    </citation>
    <scope>NUCLEOTIDE SEQUENCE [LARGE SCALE GENOMIC DNA]</scope>
    <source>
        <tissue evidence="1">Leaves</tissue>
    </source>
</reference>
<evidence type="ECO:0000313" key="1">
    <source>
        <dbReference type="EMBL" id="MED6164045.1"/>
    </source>
</evidence>
<name>A0ABU6UUR3_9FABA</name>
<evidence type="ECO:0000313" key="2">
    <source>
        <dbReference type="Proteomes" id="UP001341840"/>
    </source>
</evidence>
<accession>A0ABU6UUR3</accession>
<proteinExistence type="predicted"/>